<feature type="transmembrane region" description="Helical" evidence="5">
    <location>
        <begin position="114"/>
        <end position="136"/>
    </location>
</feature>
<dbReference type="Pfam" id="PF01124">
    <property type="entry name" value="MAPEG"/>
    <property type="match status" value="1"/>
</dbReference>
<organism evidence="6 7">
    <name type="scientific">Neoaquamicrobium sediminum</name>
    <dbReference type="NCBI Taxonomy" id="1849104"/>
    <lineage>
        <taxon>Bacteria</taxon>
        <taxon>Pseudomonadati</taxon>
        <taxon>Pseudomonadota</taxon>
        <taxon>Alphaproteobacteria</taxon>
        <taxon>Hyphomicrobiales</taxon>
        <taxon>Phyllobacteriaceae</taxon>
        <taxon>Neoaquamicrobium</taxon>
    </lineage>
</organism>
<evidence type="ECO:0000256" key="1">
    <source>
        <dbReference type="ARBA" id="ARBA00004370"/>
    </source>
</evidence>
<comment type="caution">
    <text evidence="6">The sequence shown here is derived from an EMBL/GenBank/DDBJ whole genome shotgun (WGS) entry which is preliminary data.</text>
</comment>
<protein>
    <submittedName>
        <fullName evidence="6">MAPEG family protein</fullName>
    </submittedName>
</protein>
<evidence type="ECO:0000313" key="6">
    <source>
        <dbReference type="EMBL" id="MEX4007175.1"/>
    </source>
</evidence>
<dbReference type="Gene3D" id="1.20.120.550">
    <property type="entry name" value="Membrane associated eicosanoid/glutathione metabolism-like domain"/>
    <property type="match status" value="1"/>
</dbReference>
<gene>
    <name evidence="6" type="ORF">V1479_07655</name>
</gene>
<feature type="transmembrane region" description="Helical" evidence="5">
    <location>
        <begin position="6"/>
        <end position="24"/>
    </location>
</feature>
<evidence type="ECO:0000256" key="2">
    <source>
        <dbReference type="ARBA" id="ARBA00022692"/>
    </source>
</evidence>
<evidence type="ECO:0000313" key="7">
    <source>
        <dbReference type="Proteomes" id="UP001559025"/>
    </source>
</evidence>
<accession>A0ABV3WRI9</accession>
<evidence type="ECO:0000256" key="4">
    <source>
        <dbReference type="ARBA" id="ARBA00023136"/>
    </source>
</evidence>
<sequence>MNQTAIFWPMIAHAALVVIIYGMLGLRRRQAVAGGNAKVSQFRENREEPAESLFVRNALENQFELPMLFYAVCLALQASGAVDAITLSLAWVFAASRYMHTFIHVTSNRIRYRQPAFTVGFLALIALWVLLAVHLLGGAG</sequence>
<feature type="transmembrane region" description="Helical" evidence="5">
    <location>
        <begin position="68"/>
        <end position="94"/>
    </location>
</feature>
<dbReference type="RefSeq" id="WP_368802379.1">
    <property type="nucleotide sequence ID" value="NZ_JAZHFV010000002.1"/>
</dbReference>
<dbReference type="SUPFAM" id="SSF161084">
    <property type="entry name" value="MAPEG domain-like"/>
    <property type="match status" value="1"/>
</dbReference>
<dbReference type="InterPro" id="IPR023352">
    <property type="entry name" value="MAPEG-like_dom_sf"/>
</dbReference>
<keyword evidence="4 5" id="KW-0472">Membrane</keyword>
<comment type="subcellular location">
    <subcellularLocation>
        <location evidence="1">Membrane</location>
    </subcellularLocation>
</comment>
<evidence type="ECO:0000256" key="3">
    <source>
        <dbReference type="ARBA" id="ARBA00022989"/>
    </source>
</evidence>
<dbReference type="EMBL" id="JAZHFV010000002">
    <property type="protein sequence ID" value="MEX4007175.1"/>
    <property type="molecule type" value="Genomic_DNA"/>
</dbReference>
<name>A0ABV3WRI9_9HYPH</name>
<evidence type="ECO:0000256" key="5">
    <source>
        <dbReference type="SAM" id="Phobius"/>
    </source>
</evidence>
<keyword evidence="7" id="KW-1185">Reference proteome</keyword>
<keyword evidence="3 5" id="KW-1133">Transmembrane helix</keyword>
<keyword evidence="2 5" id="KW-0812">Transmembrane</keyword>
<dbReference type="Proteomes" id="UP001559025">
    <property type="component" value="Unassembled WGS sequence"/>
</dbReference>
<proteinExistence type="predicted"/>
<reference evidence="6 7" key="1">
    <citation type="submission" date="2024-01" db="EMBL/GenBank/DDBJ databases">
        <title>New evidence supports the origin of RcGTA from prophage.</title>
        <authorList>
            <person name="Xu Y."/>
            <person name="Liu B."/>
            <person name="Chen F."/>
        </authorList>
    </citation>
    <scope>NUCLEOTIDE SEQUENCE [LARGE SCALE GENOMIC DNA]</scope>
    <source>
        <strain evidence="6 7">CBW1107-2</strain>
    </source>
</reference>
<dbReference type="InterPro" id="IPR001129">
    <property type="entry name" value="Membr-assoc_MAPEG"/>
</dbReference>